<evidence type="ECO:0000313" key="1">
    <source>
        <dbReference type="EMBL" id="KUI57943.1"/>
    </source>
</evidence>
<proteinExistence type="predicted"/>
<name>A0A194V215_CYTMA</name>
<dbReference type="OrthoDB" id="5425805at2759"/>
<accession>A0A194V215</accession>
<dbReference type="Proteomes" id="UP000078576">
    <property type="component" value="Unassembled WGS sequence"/>
</dbReference>
<gene>
    <name evidence="1" type="ORF">VP1G_10968</name>
</gene>
<protein>
    <submittedName>
        <fullName evidence="1">Uncharacterized protein</fullName>
    </submittedName>
</protein>
<sequence length="61" mass="6452">MSNQNAVGFGFQADIVNTASLTHMLTGRVLKAMSDGGIDFYAVVAAIHLGKSISVRKSLEI</sequence>
<dbReference type="AlphaFoldDB" id="A0A194V215"/>
<evidence type="ECO:0000313" key="2">
    <source>
        <dbReference type="Proteomes" id="UP000078576"/>
    </source>
</evidence>
<keyword evidence="2" id="KW-1185">Reference proteome</keyword>
<reference evidence="2" key="1">
    <citation type="submission" date="2014-12" db="EMBL/GenBank/DDBJ databases">
        <title>Genome Sequence of Valsa Canker Pathogens Uncovers a Specific Adaption of Colonization on Woody Bark.</title>
        <authorList>
            <person name="Yin Z."/>
            <person name="Liu H."/>
            <person name="Gao X."/>
            <person name="Li Z."/>
            <person name="Song N."/>
            <person name="Ke X."/>
            <person name="Dai Q."/>
            <person name="Wu Y."/>
            <person name="Sun Y."/>
            <person name="Xu J.-R."/>
            <person name="Kang Z.K."/>
            <person name="Wang L."/>
            <person name="Huang L."/>
        </authorList>
    </citation>
    <scope>NUCLEOTIDE SEQUENCE [LARGE SCALE GENOMIC DNA]</scope>
    <source>
        <strain evidence="2">SXYL134</strain>
    </source>
</reference>
<organism evidence="1 2">
    <name type="scientific">Cytospora mali</name>
    <name type="common">Apple Valsa canker fungus</name>
    <name type="synonym">Valsa mali</name>
    <dbReference type="NCBI Taxonomy" id="578113"/>
    <lineage>
        <taxon>Eukaryota</taxon>
        <taxon>Fungi</taxon>
        <taxon>Dikarya</taxon>
        <taxon>Ascomycota</taxon>
        <taxon>Pezizomycotina</taxon>
        <taxon>Sordariomycetes</taxon>
        <taxon>Sordariomycetidae</taxon>
        <taxon>Diaporthales</taxon>
        <taxon>Cytosporaceae</taxon>
        <taxon>Cytospora</taxon>
    </lineage>
</organism>
<dbReference type="EMBL" id="KN714706">
    <property type="protein sequence ID" value="KUI57943.1"/>
    <property type="molecule type" value="Genomic_DNA"/>
</dbReference>